<protein>
    <recommendedName>
        <fullName evidence="7">20S-pre-rRNA D-site endonuclease NOB1</fullName>
    </recommendedName>
</protein>
<evidence type="ECO:0000256" key="4">
    <source>
        <dbReference type="ARBA" id="ARBA00022801"/>
    </source>
</evidence>
<comment type="similarity">
    <text evidence="1 7">Belongs to the NOB1 family.</text>
</comment>
<dbReference type="Pfam" id="PF17146">
    <property type="entry name" value="PIN_6"/>
    <property type="match status" value="1"/>
</dbReference>
<feature type="region of interest" description="Disordered" evidence="9">
    <location>
        <begin position="427"/>
        <end position="509"/>
    </location>
</feature>
<evidence type="ECO:0000256" key="8">
    <source>
        <dbReference type="PIRSR" id="PIRSR037125-1"/>
    </source>
</evidence>
<proteinExistence type="inferred from homology"/>
<dbReference type="PIRSF" id="PIRSF037125">
    <property type="entry name" value="D-site_20S_pre-rRNA_nuclease"/>
    <property type="match status" value="1"/>
</dbReference>
<dbReference type="CDD" id="cd09876">
    <property type="entry name" value="PIN_Nob1-like"/>
    <property type="match status" value="1"/>
</dbReference>
<feature type="binding site" evidence="8">
    <location>
        <position position="338"/>
    </location>
    <ligand>
        <name>Zn(2+)</name>
        <dbReference type="ChEBI" id="CHEBI:29105"/>
    </ligand>
</feature>
<dbReference type="InterPro" id="IPR017117">
    <property type="entry name" value="Nob1_euk"/>
</dbReference>
<dbReference type="InterPro" id="IPR039907">
    <property type="entry name" value="NOB1"/>
</dbReference>
<dbReference type="Pfam" id="PF08772">
    <property type="entry name" value="Zn_ribbon_NOB1"/>
    <property type="match status" value="1"/>
</dbReference>
<keyword evidence="5 7" id="KW-0862">Zinc</keyword>
<accession>A0A4Q9MYH3</accession>
<dbReference type="AlphaFoldDB" id="A0A4Q9MYH3"/>
<keyword evidence="6 7" id="KW-0539">Nucleus</keyword>
<dbReference type="InterPro" id="IPR033411">
    <property type="entry name" value="Ribonuclease_PIN"/>
</dbReference>
<gene>
    <name evidence="12" type="ORF">BD311DRAFT_713195</name>
</gene>
<evidence type="ECO:0000313" key="12">
    <source>
        <dbReference type="EMBL" id="TBU33139.1"/>
    </source>
</evidence>
<organism evidence="12">
    <name type="scientific">Dichomitus squalens</name>
    <dbReference type="NCBI Taxonomy" id="114155"/>
    <lineage>
        <taxon>Eukaryota</taxon>
        <taxon>Fungi</taxon>
        <taxon>Dikarya</taxon>
        <taxon>Basidiomycota</taxon>
        <taxon>Agaricomycotina</taxon>
        <taxon>Agaricomycetes</taxon>
        <taxon>Polyporales</taxon>
        <taxon>Polyporaceae</taxon>
        <taxon>Dichomitus</taxon>
    </lineage>
</organism>
<dbReference type="GO" id="GO:0004521">
    <property type="term" value="F:RNA endonuclease activity"/>
    <property type="evidence" value="ECO:0007669"/>
    <property type="project" value="UniProtKB-UniRule"/>
</dbReference>
<feature type="compositionally biased region" description="Basic and acidic residues" evidence="9">
    <location>
        <begin position="433"/>
        <end position="442"/>
    </location>
</feature>
<evidence type="ECO:0000256" key="1">
    <source>
        <dbReference type="ARBA" id="ARBA00005858"/>
    </source>
</evidence>
<feature type="compositionally biased region" description="Acidic residues" evidence="9">
    <location>
        <begin position="246"/>
        <end position="263"/>
    </location>
</feature>
<dbReference type="GO" id="GO:0005737">
    <property type="term" value="C:cytoplasm"/>
    <property type="evidence" value="ECO:0007669"/>
    <property type="project" value="UniProtKB-ARBA"/>
</dbReference>
<dbReference type="Gene3D" id="3.40.50.1010">
    <property type="entry name" value="5'-nuclease"/>
    <property type="match status" value="1"/>
</dbReference>
<dbReference type="Proteomes" id="UP000292957">
    <property type="component" value="Unassembled WGS sequence"/>
</dbReference>
<dbReference type="InterPro" id="IPR014881">
    <property type="entry name" value="NOB1_Zn-bd"/>
</dbReference>
<keyword evidence="3 7" id="KW-0479">Metal-binding</keyword>
<evidence type="ECO:0000256" key="6">
    <source>
        <dbReference type="ARBA" id="ARBA00023242"/>
    </source>
</evidence>
<feature type="domain" description="Nin one binding (NOB1) Zn-ribbon-like" evidence="10">
    <location>
        <begin position="328"/>
        <end position="405"/>
    </location>
</feature>
<feature type="compositionally biased region" description="Acidic residues" evidence="9">
    <location>
        <begin position="187"/>
        <end position="201"/>
    </location>
</feature>
<feature type="domain" description="Ribonuclease PIN" evidence="11">
    <location>
        <begin position="20"/>
        <end position="110"/>
    </location>
</feature>
<feature type="binding site" evidence="8">
    <location>
        <position position="356"/>
    </location>
    <ligand>
        <name>Zn(2+)</name>
        <dbReference type="ChEBI" id="CHEBI:29105"/>
    </ligand>
</feature>
<evidence type="ECO:0000256" key="3">
    <source>
        <dbReference type="ARBA" id="ARBA00022723"/>
    </source>
</evidence>
<dbReference type="Gene3D" id="6.20.210.10">
    <property type="entry name" value="Nin one binding (NOB1), Zn-ribbon-like"/>
    <property type="match status" value="1"/>
</dbReference>
<dbReference type="GO" id="GO:0005730">
    <property type="term" value="C:nucleolus"/>
    <property type="evidence" value="ECO:0007669"/>
    <property type="project" value="UniProtKB-SubCell"/>
</dbReference>
<dbReference type="InterPro" id="IPR036283">
    <property type="entry name" value="NOB1_Zf-like_sf"/>
</dbReference>
<evidence type="ECO:0000256" key="9">
    <source>
        <dbReference type="SAM" id="MobiDB-lite"/>
    </source>
</evidence>
<comment type="function">
    <text evidence="7">Required for the synthesis of 40S ribosome subunits. Has a role in processing 20S pre-rRNA into the mature 18S rRNA, where it is required for cleavage at the 3' end of the mature 18S rRNA (D-site). Accompanies the 20S pre-rRNA from the nucleus to the cytoplasm.</text>
</comment>
<evidence type="ECO:0000256" key="7">
    <source>
        <dbReference type="PIRNR" id="PIRNR037125"/>
    </source>
</evidence>
<feature type="compositionally biased region" description="Low complexity" evidence="9">
    <location>
        <begin position="220"/>
        <end position="237"/>
    </location>
</feature>
<feature type="binding site" evidence="8">
    <location>
        <position position="353"/>
    </location>
    <ligand>
        <name>Zn(2+)</name>
        <dbReference type="ChEBI" id="CHEBI:29105"/>
    </ligand>
</feature>
<evidence type="ECO:0000256" key="5">
    <source>
        <dbReference type="ARBA" id="ARBA00022833"/>
    </source>
</evidence>
<dbReference type="SUPFAM" id="SSF144206">
    <property type="entry name" value="NOB1 zinc finger-like"/>
    <property type="match status" value="1"/>
</dbReference>
<name>A0A4Q9MYH3_9APHY</name>
<dbReference type="EMBL" id="ML143392">
    <property type="protein sequence ID" value="TBU33139.1"/>
    <property type="molecule type" value="Genomic_DNA"/>
</dbReference>
<feature type="region of interest" description="Disordered" evidence="9">
    <location>
        <begin position="130"/>
        <end position="270"/>
    </location>
</feature>
<dbReference type="GO" id="GO:0046872">
    <property type="term" value="F:metal ion binding"/>
    <property type="evidence" value="ECO:0007669"/>
    <property type="project" value="UniProtKB-UniRule"/>
</dbReference>
<dbReference type="OrthoDB" id="446759at2759"/>
<sequence length="509" mass="54735">MACPASSAVQTGPKPACKHLVLDAGPLLSLSPLRGLAETYYTVPQVLDELKDKNAREHFKQLGLSAGVSILVKGPMMTSVAHVIQWAKKTGDYSVLSHADICVLALTYELNQQEKSSTEAATQYGQFSSEAPLEGAKASSEPEPAEAKVDGSQEETAEATDAAVPETEEPHTSDAEEPPPSATEDSDKAEEDSSEDLEEREPLDVELQPVRGDKDTQDGSSISSPSASSKPISADPAPTEPSQQPVDEEPLYDDPSDEDDGEGDWITPSNVALHKSRALDLLPSEGAGRKGKQKQGTIPVGCMTADFAMQNVLLQMGLGLVGVEGKRIERVKSWVLRCHACFKICKDSSRKFCPSCGNPTLLRASVTISSPNAGPNTPAMQVHLKKNFQFKTRGTIYSIPAPKPGSAKTGPGEGLVLREDQAAWQRAKKRADGKREREEKRMLNSASRSAEMGQGGTVMGSWMDPDWVPEILSVGAGGKGRSTRTRGFDGDMPVIGYGRKNPNERKRRK</sequence>
<evidence type="ECO:0000259" key="10">
    <source>
        <dbReference type="Pfam" id="PF08772"/>
    </source>
</evidence>
<evidence type="ECO:0000259" key="11">
    <source>
        <dbReference type="Pfam" id="PF17146"/>
    </source>
</evidence>
<dbReference type="FunFam" id="3.40.50.1010:FF:000020">
    <property type="entry name" value="20S-pre-rRNA D-site endonuclease NOB1"/>
    <property type="match status" value="1"/>
</dbReference>
<dbReference type="GO" id="GO:0030490">
    <property type="term" value="P:maturation of SSU-rRNA"/>
    <property type="evidence" value="ECO:0007669"/>
    <property type="project" value="TreeGrafter"/>
</dbReference>
<dbReference type="GO" id="GO:0030688">
    <property type="term" value="C:preribosome, small subunit precursor"/>
    <property type="evidence" value="ECO:0007669"/>
    <property type="project" value="TreeGrafter"/>
</dbReference>
<dbReference type="GO" id="GO:0016787">
    <property type="term" value="F:hydrolase activity"/>
    <property type="evidence" value="ECO:0007669"/>
    <property type="project" value="UniProtKB-KW"/>
</dbReference>
<evidence type="ECO:0000256" key="2">
    <source>
        <dbReference type="ARBA" id="ARBA00022722"/>
    </source>
</evidence>
<keyword evidence="4" id="KW-0378">Hydrolase</keyword>
<keyword evidence="2" id="KW-0540">Nuclease</keyword>
<comment type="subcellular location">
    <subcellularLocation>
        <location evidence="7">Nucleus</location>
        <location evidence="7">Nucleolus</location>
    </subcellularLocation>
</comment>
<dbReference type="PANTHER" id="PTHR12814">
    <property type="entry name" value="RNA-BINDING PROTEIN NOB1"/>
    <property type="match status" value="1"/>
</dbReference>
<reference evidence="12" key="1">
    <citation type="submission" date="2019-01" db="EMBL/GenBank/DDBJ databases">
        <title>Draft genome sequences of three monokaryotic isolates of the white-rot basidiomycete fungus Dichomitus squalens.</title>
        <authorList>
            <consortium name="DOE Joint Genome Institute"/>
            <person name="Lopez S.C."/>
            <person name="Andreopoulos B."/>
            <person name="Pangilinan J."/>
            <person name="Lipzen A."/>
            <person name="Riley R."/>
            <person name="Ahrendt S."/>
            <person name="Ng V."/>
            <person name="Barry K."/>
            <person name="Daum C."/>
            <person name="Grigoriev I.V."/>
            <person name="Hilden K.S."/>
            <person name="Makela M.R."/>
            <person name="de Vries R.P."/>
        </authorList>
    </citation>
    <scope>NUCLEOTIDE SEQUENCE [LARGE SCALE GENOMIC DNA]</scope>
    <source>
        <strain evidence="12">OM18370.1</strain>
    </source>
</reference>
<dbReference type="PANTHER" id="PTHR12814:SF2">
    <property type="entry name" value="RNA-BINDING PROTEIN NOB1"/>
    <property type="match status" value="1"/>
</dbReference>
<feature type="binding site" evidence="8">
    <location>
        <position position="341"/>
    </location>
    <ligand>
        <name>Zn(2+)</name>
        <dbReference type="ChEBI" id="CHEBI:29105"/>
    </ligand>
</feature>